<dbReference type="InterPro" id="IPR006664">
    <property type="entry name" value="OMP_bac"/>
</dbReference>
<dbReference type="RefSeq" id="WP_119756049.1">
    <property type="nucleotide sequence ID" value="NZ_CP032382.1"/>
</dbReference>
<dbReference type="EMBL" id="CP032382">
    <property type="protein sequence ID" value="AYB32800.1"/>
    <property type="molecule type" value="Genomic_DNA"/>
</dbReference>
<feature type="domain" description="OmpA-like" evidence="6">
    <location>
        <begin position="389"/>
        <end position="505"/>
    </location>
</feature>
<dbReference type="InterPro" id="IPR036737">
    <property type="entry name" value="OmpA-like_sf"/>
</dbReference>
<evidence type="ECO:0000256" key="3">
    <source>
        <dbReference type="ARBA" id="ARBA00023237"/>
    </source>
</evidence>
<dbReference type="OrthoDB" id="1186563at2"/>
<evidence type="ECO:0000256" key="4">
    <source>
        <dbReference type="PROSITE-ProRule" id="PRU00473"/>
    </source>
</evidence>
<dbReference type="GO" id="GO:0009279">
    <property type="term" value="C:cell outer membrane"/>
    <property type="evidence" value="ECO:0007669"/>
    <property type="project" value="UniProtKB-SubCell"/>
</dbReference>
<dbReference type="PANTHER" id="PTHR30329:SF21">
    <property type="entry name" value="LIPOPROTEIN YIAD-RELATED"/>
    <property type="match status" value="1"/>
</dbReference>
<proteinExistence type="predicted"/>
<evidence type="ECO:0000256" key="5">
    <source>
        <dbReference type="SAM" id="MobiDB-lite"/>
    </source>
</evidence>
<keyword evidence="3" id="KW-0998">Cell outer membrane</keyword>
<keyword evidence="8" id="KW-1185">Reference proteome</keyword>
<dbReference type="InterPro" id="IPR019861">
    <property type="entry name" value="PorP/SprF_Bacteroidetes"/>
</dbReference>
<protein>
    <submittedName>
        <fullName evidence="7">Type IX secretion system membrane protein PorP/SprF</fullName>
    </submittedName>
</protein>
<dbReference type="CDD" id="cd07185">
    <property type="entry name" value="OmpA_C-like"/>
    <property type="match status" value="1"/>
</dbReference>
<dbReference type="PROSITE" id="PS51123">
    <property type="entry name" value="OMPA_2"/>
    <property type="match status" value="1"/>
</dbReference>
<dbReference type="PANTHER" id="PTHR30329">
    <property type="entry name" value="STATOR ELEMENT OF FLAGELLAR MOTOR COMPLEX"/>
    <property type="match status" value="1"/>
</dbReference>
<accession>A0A385ST03</accession>
<dbReference type="InterPro" id="IPR050330">
    <property type="entry name" value="Bact_OuterMem_StrucFunc"/>
</dbReference>
<dbReference type="SUPFAM" id="SSF103088">
    <property type="entry name" value="OmpA-like"/>
    <property type="match status" value="1"/>
</dbReference>
<dbReference type="AlphaFoldDB" id="A0A385ST03"/>
<evidence type="ECO:0000256" key="1">
    <source>
        <dbReference type="ARBA" id="ARBA00004442"/>
    </source>
</evidence>
<dbReference type="Pfam" id="PF11751">
    <property type="entry name" value="PorP_SprF"/>
    <property type="match status" value="1"/>
</dbReference>
<dbReference type="Pfam" id="PF00691">
    <property type="entry name" value="OmpA"/>
    <property type="match status" value="1"/>
</dbReference>
<evidence type="ECO:0000313" key="7">
    <source>
        <dbReference type="EMBL" id="AYB32800.1"/>
    </source>
</evidence>
<sequence length="505" mass="56132">MKKVILVFTIALLFVAVELKAQLNQYAQYYVAPVWLNPAHVGLVDEVEITAQYRESKLSGYQFPSLSAAYPFFNKTTRLKQGGFGMGLAQEQFGPDKIYVVTQWVGGFSYNVPITAHHFISAGLQSGLVNRKVDPTKVTTDNQYLFGSFDPGRPPGENFVNTSTNIVIINSGFSWSMTDELDRQKAYLGIAFFGMNTPRAKLLQDAARDRVLYSVSGAVQVPVRGTAFTWLPNFRWIIRGNLSFANIGQRWHYTFGAGSPSFIGLGLWYNTNKIAVSNLEYGTNRFLLALAYNGSLTKNAPIPAVSSAWEVAFTWRIKRNTLGKHTTIVETPPLQDVPRPQEPATVQASPKEAPQAPVVPREEPMPITQPKEQDLSMAATPIVKDSSLTKEEKNLLERKVGFALNSYAVGKEGQEFLDSLAQILKAHPEVRIRITGHTCTIGSRRANFTVSHKRAESVKAILLRKGVPPGQLVAVGMDFQRPLNANQTEAQRAKNRRVEFELLEN</sequence>
<evidence type="ECO:0000313" key="8">
    <source>
        <dbReference type="Proteomes" id="UP000266183"/>
    </source>
</evidence>
<evidence type="ECO:0000259" key="6">
    <source>
        <dbReference type="PROSITE" id="PS51123"/>
    </source>
</evidence>
<name>A0A385ST03_9BACT</name>
<comment type="subcellular location">
    <subcellularLocation>
        <location evidence="1">Cell outer membrane</location>
    </subcellularLocation>
</comment>
<dbReference type="KEGG" id="chk:D4L85_20435"/>
<reference evidence="8" key="1">
    <citation type="submission" date="2018-09" db="EMBL/GenBank/DDBJ databases">
        <title>Chryseolinea sp. KIS68-18 isolated from soil.</title>
        <authorList>
            <person name="Weon H.-Y."/>
            <person name="Kwon S.-W."/>
            <person name="Lee S.A."/>
        </authorList>
    </citation>
    <scope>NUCLEOTIDE SEQUENCE [LARGE SCALE GENOMIC DNA]</scope>
    <source>
        <strain evidence="8">KIS68-18</strain>
    </source>
</reference>
<dbReference type="InterPro" id="IPR006665">
    <property type="entry name" value="OmpA-like"/>
</dbReference>
<dbReference type="NCBIfam" id="TIGR03519">
    <property type="entry name" value="T9SS_PorP_fam"/>
    <property type="match status" value="1"/>
</dbReference>
<dbReference type="PRINTS" id="PR01021">
    <property type="entry name" value="OMPADOMAIN"/>
</dbReference>
<gene>
    <name evidence="7" type="ORF">D4L85_20435</name>
</gene>
<dbReference type="Proteomes" id="UP000266183">
    <property type="component" value="Chromosome"/>
</dbReference>
<feature type="region of interest" description="Disordered" evidence="5">
    <location>
        <begin position="331"/>
        <end position="363"/>
    </location>
</feature>
<keyword evidence="2 4" id="KW-0472">Membrane</keyword>
<evidence type="ECO:0000256" key="2">
    <source>
        <dbReference type="ARBA" id="ARBA00023136"/>
    </source>
</evidence>
<dbReference type="Gene3D" id="3.30.1330.60">
    <property type="entry name" value="OmpA-like domain"/>
    <property type="match status" value="1"/>
</dbReference>
<organism evidence="7 8">
    <name type="scientific">Chryseolinea soli</name>
    <dbReference type="NCBI Taxonomy" id="2321403"/>
    <lineage>
        <taxon>Bacteria</taxon>
        <taxon>Pseudomonadati</taxon>
        <taxon>Bacteroidota</taxon>
        <taxon>Cytophagia</taxon>
        <taxon>Cytophagales</taxon>
        <taxon>Fulvivirgaceae</taxon>
        <taxon>Chryseolinea</taxon>
    </lineage>
</organism>